<dbReference type="RefSeq" id="XP_030374043.1">
    <property type="nucleotide sequence ID" value="XM_030518183.1"/>
</dbReference>
<name>A0A6J2TG05_DROLE</name>
<dbReference type="Gene3D" id="3.30.497.10">
    <property type="entry name" value="Antithrombin, subunit I, domain 2"/>
    <property type="match status" value="1"/>
</dbReference>
<evidence type="ECO:0000313" key="7">
    <source>
        <dbReference type="RefSeq" id="XP_030374043.1"/>
    </source>
</evidence>
<evidence type="ECO:0000256" key="1">
    <source>
        <dbReference type="ARBA" id="ARBA00022690"/>
    </source>
</evidence>
<gene>
    <name evidence="7" type="primary">LOC115623705</name>
</gene>
<dbReference type="GO" id="GO:0004867">
    <property type="term" value="F:serine-type endopeptidase inhibitor activity"/>
    <property type="evidence" value="ECO:0007669"/>
    <property type="project" value="UniProtKB-KW"/>
</dbReference>
<dbReference type="InterPro" id="IPR023795">
    <property type="entry name" value="Serpin_CS"/>
</dbReference>
<dbReference type="OrthoDB" id="671595at2759"/>
<dbReference type="InterPro" id="IPR036186">
    <property type="entry name" value="Serpin_sf"/>
</dbReference>
<feature type="chain" id="PRO_5026779569" evidence="4">
    <location>
        <begin position="25"/>
        <end position="386"/>
    </location>
</feature>
<comment type="similarity">
    <text evidence="3">Belongs to the serpin family.</text>
</comment>
<dbReference type="InterPro" id="IPR042178">
    <property type="entry name" value="Serpin_sf_1"/>
</dbReference>
<evidence type="ECO:0000256" key="4">
    <source>
        <dbReference type="SAM" id="SignalP"/>
    </source>
</evidence>
<dbReference type="InterPro" id="IPR042185">
    <property type="entry name" value="Serpin_sf_2"/>
</dbReference>
<dbReference type="PANTHER" id="PTHR11461:SF372">
    <property type="entry name" value="ACCESSORY GLAND PROTEIN ACP76A-RELATED"/>
    <property type="match status" value="1"/>
</dbReference>
<feature type="signal peptide" evidence="4">
    <location>
        <begin position="1"/>
        <end position="24"/>
    </location>
</feature>
<dbReference type="GeneID" id="115623705"/>
<dbReference type="InterPro" id="IPR000215">
    <property type="entry name" value="Serpin_fam"/>
</dbReference>
<reference evidence="7" key="1">
    <citation type="submission" date="2025-08" db="UniProtKB">
        <authorList>
            <consortium name="RefSeq"/>
        </authorList>
    </citation>
    <scope>IDENTIFICATION</scope>
    <source>
        <strain evidence="7">11010-0011.00</strain>
        <tissue evidence="7">Whole body</tissue>
    </source>
</reference>
<dbReference type="PANTHER" id="PTHR11461">
    <property type="entry name" value="SERINE PROTEASE INHIBITOR, SERPIN"/>
    <property type="match status" value="1"/>
</dbReference>
<evidence type="ECO:0000256" key="2">
    <source>
        <dbReference type="ARBA" id="ARBA00022900"/>
    </source>
</evidence>
<evidence type="ECO:0000256" key="3">
    <source>
        <dbReference type="RuleBase" id="RU000411"/>
    </source>
</evidence>
<dbReference type="Gene3D" id="2.30.39.10">
    <property type="entry name" value="Alpha-1-antitrypsin, domain 1"/>
    <property type="match status" value="1"/>
</dbReference>
<dbReference type="SUPFAM" id="SSF56574">
    <property type="entry name" value="Serpins"/>
    <property type="match status" value="1"/>
</dbReference>
<keyword evidence="1 7" id="KW-0646">Protease inhibitor</keyword>
<dbReference type="Proteomes" id="UP000504634">
    <property type="component" value="Unplaced"/>
</dbReference>
<sequence>MANHRTFLQVRLIVLLSFLAGIHAEEFAGRFLQKALQFSRQDNVIVSPFSVREALAQVYVGVKGNAADELHRELHLTGHSKREAVEEFRRFHEISSPGGGATLKIANRIFVAHRFPLLPKYKDLVRKSFRTRTENINFEKKELAASRINKWISRRTENFIKDIVQAESLDDDLKLMVINAIYFHGKWKTPFNPENTRKNNFFIPGEGAVKVDMMHSHLNLLHGRIDALDANAVELPYINSNISMMVILPNRLNGLPEVEKLLHEVNLITLTYGFRKWNIDLALPKFKFEFELNLNQPLKDMGIREIFRDPDFSDLTNSEENLLVSKVIQKAVIEVNEEGSKAAAVTVVEIAALSAWRPSFIVNRPFIFVIKDQQRVYFVGRVSRLN</sequence>
<protein>
    <submittedName>
        <fullName evidence="7">Serine protease inhibitor 42Dd-like</fullName>
    </submittedName>
</protein>
<dbReference type="PROSITE" id="PS00284">
    <property type="entry name" value="SERPIN"/>
    <property type="match status" value="1"/>
</dbReference>
<dbReference type="AlphaFoldDB" id="A0A6J2TG05"/>
<feature type="domain" description="Serpin" evidence="5">
    <location>
        <begin position="29"/>
        <end position="385"/>
    </location>
</feature>
<accession>A0A6J2TG05</accession>
<dbReference type="Pfam" id="PF00079">
    <property type="entry name" value="Serpin"/>
    <property type="match status" value="1"/>
</dbReference>
<dbReference type="GO" id="GO:0005615">
    <property type="term" value="C:extracellular space"/>
    <property type="evidence" value="ECO:0007669"/>
    <property type="project" value="InterPro"/>
</dbReference>
<dbReference type="SMART" id="SM00093">
    <property type="entry name" value="SERPIN"/>
    <property type="match status" value="1"/>
</dbReference>
<keyword evidence="2 7" id="KW-0722">Serine protease inhibitor</keyword>
<proteinExistence type="inferred from homology"/>
<dbReference type="InterPro" id="IPR023796">
    <property type="entry name" value="Serpin_dom"/>
</dbReference>
<evidence type="ECO:0000313" key="6">
    <source>
        <dbReference type="Proteomes" id="UP000504634"/>
    </source>
</evidence>
<keyword evidence="6" id="KW-1185">Reference proteome</keyword>
<keyword evidence="4" id="KW-0732">Signal</keyword>
<organism evidence="6 7">
    <name type="scientific">Drosophila lebanonensis</name>
    <name type="common">Fruit fly</name>
    <name type="synonym">Scaptodrosophila lebanonensis</name>
    <dbReference type="NCBI Taxonomy" id="7225"/>
    <lineage>
        <taxon>Eukaryota</taxon>
        <taxon>Metazoa</taxon>
        <taxon>Ecdysozoa</taxon>
        <taxon>Arthropoda</taxon>
        <taxon>Hexapoda</taxon>
        <taxon>Insecta</taxon>
        <taxon>Pterygota</taxon>
        <taxon>Neoptera</taxon>
        <taxon>Endopterygota</taxon>
        <taxon>Diptera</taxon>
        <taxon>Brachycera</taxon>
        <taxon>Muscomorpha</taxon>
        <taxon>Ephydroidea</taxon>
        <taxon>Drosophilidae</taxon>
        <taxon>Scaptodrosophila</taxon>
    </lineage>
</organism>
<dbReference type="CDD" id="cd19954">
    <property type="entry name" value="serpin42Dd-like_insects"/>
    <property type="match status" value="1"/>
</dbReference>
<evidence type="ECO:0000259" key="5">
    <source>
        <dbReference type="SMART" id="SM00093"/>
    </source>
</evidence>